<keyword evidence="4" id="KW-0143">Chaperone</keyword>
<evidence type="ECO:0000313" key="5">
    <source>
        <dbReference type="EMBL" id="TQF65594.1"/>
    </source>
</evidence>
<evidence type="ECO:0000256" key="2">
    <source>
        <dbReference type="ARBA" id="ARBA00006411"/>
    </source>
</evidence>
<comment type="similarity">
    <text evidence="2">Belongs to the EspG family.</text>
</comment>
<gene>
    <name evidence="5" type="ORF">FK531_21080</name>
</gene>
<dbReference type="Pfam" id="PF14011">
    <property type="entry name" value="ESX-1_EspG"/>
    <property type="match status" value="1"/>
</dbReference>
<organism evidence="5 6">
    <name type="scientific">Rhodococcus spelaei</name>
    <dbReference type="NCBI Taxonomy" id="2546320"/>
    <lineage>
        <taxon>Bacteria</taxon>
        <taxon>Bacillati</taxon>
        <taxon>Actinomycetota</taxon>
        <taxon>Actinomycetes</taxon>
        <taxon>Mycobacteriales</taxon>
        <taxon>Nocardiaceae</taxon>
        <taxon>Rhodococcus</taxon>
    </lineage>
</organism>
<reference evidence="5 6" key="1">
    <citation type="submission" date="2019-06" db="EMBL/GenBank/DDBJ databases">
        <title>Rhodococcus spaelei sp. nov., isolated from a cave.</title>
        <authorList>
            <person name="Lee S.D."/>
        </authorList>
    </citation>
    <scope>NUCLEOTIDE SEQUENCE [LARGE SCALE GENOMIC DNA]</scope>
    <source>
        <strain evidence="5 6">C9-5</strain>
    </source>
</reference>
<name>A0A541AZW9_9NOCA</name>
<dbReference type="EMBL" id="VIGH01000011">
    <property type="protein sequence ID" value="TQF65594.1"/>
    <property type="molecule type" value="Genomic_DNA"/>
</dbReference>
<protein>
    <submittedName>
        <fullName evidence="5">ESX secretion-associated protein EspG</fullName>
    </submittedName>
</protein>
<evidence type="ECO:0000256" key="4">
    <source>
        <dbReference type="ARBA" id="ARBA00023186"/>
    </source>
</evidence>
<evidence type="ECO:0000256" key="1">
    <source>
        <dbReference type="ARBA" id="ARBA00004496"/>
    </source>
</evidence>
<proteinExistence type="inferred from homology"/>
<dbReference type="Proteomes" id="UP000316256">
    <property type="component" value="Unassembled WGS sequence"/>
</dbReference>
<dbReference type="OrthoDB" id="4532341at2"/>
<keyword evidence="6" id="KW-1185">Reference proteome</keyword>
<dbReference type="RefSeq" id="WP_142102971.1">
    <property type="nucleotide sequence ID" value="NZ_VIGH01000011.1"/>
</dbReference>
<sequence length="243" mass="26163">MSAVRWTLTPDEFDHAWRETGLDRYPYPLRVRPTARTVDERVAQVRALSDWYACYRDDELAAALAVLAKPAVRVEVFGIEGRHAAQIRVLGCASGRTAVVVAQRPGPSSDVGGDLAMCLAGVDTFAHRIVDMFPASEAGTREAVAAPLAEVRGESRSALMVPVRSATAIARARSLLALPRTGTGEVTVCAGLDRPESSSRSFGWIDVEGDGRYLVRTESAVEIRPLSVADFASELRAELAEPA</sequence>
<evidence type="ECO:0000256" key="3">
    <source>
        <dbReference type="ARBA" id="ARBA00022490"/>
    </source>
</evidence>
<evidence type="ECO:0000313" key="6">
    <source>
        <dbReference type="Proteomes" id="UP000316256"/>
    </source>
</evidence>
<accession>A0A541AZW9</accession>
<comment type="subcellular location">
    <subcellularLocation>
        <location evidence="1">Cytoplasm</location>
    </subcellularLocation>
</comment>
<dbReference type="AlphaFoldDB" id="A0A541AZW9"/>
<dbReference type="InterPro" id="IPR025734">
    <property type="entry name" value="EspG"/>
</dbReference>
<keyword evidence="3" id="KW-0963">Cytoplasm</keyword>
<comment type="caution">
    <text evidence="5">The sequence shown here is derived from an EMBL/GenBank/DDBJ whole genome shotgun (WGS) entry which is preliminary data.</text>
</comment>